<dbReference type="Pfam" id="PF03781">
    <property type="entry name" value="FGE-sulfatase"/>
    <property type="match status" value="2"/>
</dbReference>
<dbReference type="InterPro" id="IPR005532">
    <property type="entry name" value="SUMF_dom"/>
</dbReference>
<dbReference type="InterPro" id="IPR051043">
    <property type="entry name" value="Sulfatase_Mod_Factor_Kinase"/>
</dbReference>
<dbReference type="InterPro" id="IPR016187">
    <property type="entry name" value="CTDL_fold"/>
</dbReference>
<dbReference type="PANTHER" id="PTHR23150">
    <property type="entry name" value="SULFATASE MODIFYING FACTOR 1, 2"/>
    <property type="match status" value="1"/>
</dbReference>
<dbReference type="InterPro" id="IPR001940">
    <property type="entry name" value="Peptidase_S1C"/>
</dbReference>
<dbReference type="RefSeq" id="WP_198000003.1">
    <property type="nucleotide sequence ID" value="NZ_CP036269.1"/>
</dbReference>
<dbReference type="EC" id="2.7.11.1" evidence="3"/>
<feature type="domain" description="Sulfatase-modifying factor enzyme-like" evidence="2">
    <location>
        <begin position="114"/>
        <end position="357"/>
    </location>
</feature>
<dbReference type="InterPro" id="IPR009003">
    <property type="entry name" value="Peptidase_S1_PA"/>
</dbReference>
<dbReference type="InterPro" id="IPR015943">
    <property type="entry name" value="WD40/YVTN_repeat-like_dom_sf"/>
</dbReference>
<protein>
    <submittedName>
        <fullName evidence="3">Serine/threonine-protein kinase pkn1</fullName>
        <ecNumber evidence="3">2.7.11.1</ecNumber>
    </submittedName>
</protein>
<dbReference type="KEGG" id="gaz:Pan241w_37820"/>
<dbReference type="Proteomes" id="UP000317171">
    <property type="component" value="Chromosome"/>
</dbReference>
<evidence type="ECO:0000256" key="1">
    <source>
        <dbReference type="SAM" id="MobiDB-lite"/>
    </source>
</evidence>
<reference evidence="3 4" key="1">
    <citation type="submission" date="2019-02" db="EMBL/GenBank/DDBJ databases">
        <title>Deep-cultivation of Planctomycetes and their phenomic and genomic characterization uncovers novel biology.</title>
        <authorList>
            <person name="Wiegand S."/>
            <person name="Jogler M."/>
            <person name="Boedeker C."/>
            <person name="Pinto D."/>
            <person name="Vollmers J."/>
            <person name="Rivas-Marin E."/>
            <person name="Kohn T."/>
            <person name="Peeters S.H."/>
            <person name="Heuer A."/>
            <person name="Rast P."/>
            <person name="Oberbeckmann S."/>
            <person name="Bunk B."/>
            <person name="Jeske O."/>
            <person name="Meyerdierks A."/>
            <person name="Storesund J.E."/>
            <person name="Kallscheuer N."/>
            <person name="Luecker S."/>
            <person name="Lage O.M."/>
            <person name="Pohl T."/>
            <person name="Merkel B.J."/>
            <person name="Hornburger P."/>
            <person name="Mueller R.-W."/>
            <person name="Bruemmer F."/>
            <person name="Labrenz M."/>
            <person name="Spormann A.M."/>
            <person name="Op den Camp H."/>
            <person name="Overmann J."/>
            <person name="Amann R."/>
            <person name="Jetten M.S.M."/>
            <person name="Mascher T."/>
            <person name="Medema M.H."/>
            <person name="Devos D.P."/>
            <person name="Kaster A.-K."/>
            <person name="Ovreas L."/>
            <person name="Rohde M."/>
            <person name="Galperin M.Y."/>
            <person name="Jogler C."/>
        </authorList>
    </citation>
    <scope>NUCLEOTIDE SEQUENCE [LARGE SCALE GENOMIC DNA]</scope>
    <source>
        <strain evidence="3 4">Pan241w</strain>
    </source>
</reference>
<dbReference type="GO" id="GO:0120147">
    <property type="term" value="F:formylglycine-generating oxidase activity"/>
    <property type="evidence" value="ECO:0007669"/>
    <property type="project" value="TreeGrafter"/>
</dbReference>
<evidence type="ECO:0000313" key="3">
    <source>
        <dbReference type="EMBL" id="QDT43680.1"/>
    </source>
</evidence>
<dbReference type="Pfam" id="PF07676">
    <property type="entry name" value="PD40"/>
    <property type="match status" value="1"/>
</dbReference>
<organism evidence="3 4">
    <name type="scientific">Gimesia alba</name>
    <dbReference type="NCBI Taxonomy" id="2527973"/>
    <lineage>
        <taxon>Bacteria</taxon>
        <taxon>Pseudomonadati</taxon>
        <taxon>Planctomycetota</taxon>
        <taxon>Planctomycetia</taxon>
        <taxon>Planctomycetales</taxon>
        <taxon>Planctomycetaceae</taxon>
        <taxon>Gimesia</taxon>
    </lineage>
</organism>
<feature type="domain" description="Sulfatase-modifying factor enzyme-like" evidence="2">
    <location>
        <begin position="389"/>
        <end position="662"/>
    </location>
</feature>
<dbReference type="GO" id="GO:0004674">
    <property type="term" value="F:protein serine/threonine kinase activity"/>
    <property type="evidence" value="ECO:0007669"/>
    <property type="project" value="UniProtKB-EC"/>
</dbReference>
<dbReference type="Pfam" id="PF13365">
    <property type="entry name" value="Trypsin_2"/>
    <property type="match status" value="1"/>
</dbReference>
<dbReference type="Gene3D" id="2.130.10.10">
    <property type="entry name" value="YVTN repeat-like/Quinoprotein amine dehydrogenase"/>
    <property type="match status" value="1"/>
</dbReference>
<dbReference type="Gene3D" id="3.90.1580.10">
    <property type="entry name" value="paralog of FGE (formylglycine-generating enzyme)"/>
    <property type="match status" value="2"/>
</dbReference>
<keyword evidence="4" id="KW-1185">Reference proteome</keyword>
<feature type="region of interest" description="Disordered" evidence="1">
    <location>
        <begin position="669"/>
        <end position="691"/>
    </location>
</feature>
<name>A0A517RIJ1_9PLAN</name>
<evidence type="ECO:0000313" key="4">
    <source>
        <dbReference type="Proteomes" id="UP000317171"/>
    </source>
</evidence>
<dbReference type="GO" id="GO:0004252">
    <property type="term" value="F:serine-type endopeptidase activity"/>
    <property type="evidence" value="ECO:0007669"/>
    <property type="project" value="InterPro"/>
</dbReference>
<dbReference type="InterPro" id="IPR011659">
    <property type="entry name" value="WD40"/>
</dbReference>
<dbReference type="PANTHER" id="PTHR23150:SF19">
    <property type="entry name" value="FORMYLGLYCINE-GENERATING ENZYME"/>
    <property type="match status" value="1"/>
</dbReference>
<dbReference type="EMBL" id="CP036269">
    <property type="protein sequence ID" value="QDT43680.1"/>
    <property type="molecule type" value="Genomic_DNA"/>
</dbReference>
<feature type="compositionally biased region" description="Pro residues" evidence="1">
    <location>
        <begin position="679"/>
        <end position="690"/>
    </location>
</feature>
<dbReference type="SUPFAM" id="SSF50969">
    <property type="entry name" value="YVTN repeat-like/Quinoprotein amine dehydrogenase"/>
    <property type="match status" value="1"/>
</dbReference>
<sequence>MFLSHYSFLTSGQIFSSHICWIALLLVVFSGCAEPAATPVTEFSEPVPTQMSPNAPSPETLPEAELMLISLETPPAKPLLAPFDQRAAKAAQQAWADSMHLEPVTTNGIGMQFALIPPGEFMMGSPANEVERQDFEVQHRVKITKPFYLGTFEVTQAEYKKIMGENPSWFSPQGRGSTKVTGQKTDRFPVDSASWFDAQIFCRKLSEREGKTYRLPTEAEWEYACRAGTTGPFHFGNVDNGRLSNTAGNDPYGTNKQGPALGRTTQVGSYAPNAFGLFDMHGNVFEWCADWYVPPVYRQRTGKLTVDPLVSTKAPVFKTRVLRGGAWNKGKEIHARSALRRGNLPSWKGQNIGFRVVQEATQQARPAGIAQSLKPNDKQIKVIKDPRAGELVFIPAGTFLMGAPANEKGAWPFEKPQHKVEIKTGFYIGKYEVTHEQFRVFSAETGYKTEAQKNPRGGGGYDAERKDVVNHHQRFSWRFPGFPQRSNEPVVNVTWNDAVAYCKWLTEKDGKYLYRLPTEAEWEYVGRAGTKTAYGWGQDQNSLIGNENVSDQSLAKKLNPNSFHYKRCGPGNDGFPFTAPVGSFKPNAFGIYDLHGNVSEWCNDVYLEDRYQNPDRPVPKTGAKRVLRGGSYLYLHLDCRAARRVNAPAAERRCDRGFRIVREVAPRSAAQSLAEAKPRPVPATPTPKTPPVIMERDVISFQPLPTDEPVTSFTVTEDNRFLICSHQGANQVSVWDALTKAKVAVLTTTSPRSVMSRGDQLFVANDGEGTISVYSRDNKWALTNQLDVEKPHIVYLSAPQHKFFKGEILVTCHGKGNKASYEDCHIYHLNVKEDRDKHISKSALATCSYDGRIVITQGSFNLSSAGGISAFAWDDFISSESPYPIYKGGISQTPYAYQVHPGSIWLANNNILGGVPLTSIKQNLGKILIADCSQKLVYSVTENKVRAHILNALVEEIGDRKVVYPKNEFGLNYNDIYRTRDYLLDHPIAFTADKTTHFFVLDLKKNLLLSATTPAFPLPERKLVGQPDSPLAPASQPDLLPARIAEGEAFRHQLPDNAGTSYVLMSGPKGFRLEKNLVTWKPGVNSVGTHELKFKVTQDNQVSFVRLDLEVVSRELVERAGSLENIDRFTRLPLEIDLFKLIPTSDYQSVLLLQGDSAKRLSGNGIQVAQEYRLPHRYHFVAERAKTFLALNQSEKQLDLIDQKTLKVTRSIPLRSSGIMVMEITDLAVHPQLPISYVAVKTGLELPRYQVLVVNEKSRKVSAPDELLGTWVCVDPAGKMLYTGYGDMYRRGTRFHINPGWRLLEVPQYGNIDFLITCNLRNGFPRVRQYIPKAGANGSGIRLSPDGKRITYLSFGGFPPLSKNLPAWNPANLKKEPVIYEIKDRAVTNLLAYHPTLNLVAVPGGNSAVLFDRETGREINDKLLFTKDGLGEAKVDDLFFSPDGTSLVFLCNEKLKGRYLRSVPLKLNSLEKSKISQGVKRVVPQPLIARSRETVKKSEIQSLNAARKGKKLSAQEIASQFNQSVLLIQTEEGSASGFVVGQKGYILTCAHAIPSEGKINISYLSEKTRSKTKREAEAELVHIDEDLDLALLKMKGNLSLKPVALGERTAVDSGEQVTVIGNPSVGETILSQTLTTGVVSNPKRLLRGQSLIQISAAVNPGNSGGPVFDVFGHVIGLVVLKADIEATGFAVPVTQLRAFLLEVTNRKTSRD</sequence>
<dbReference type="InterPro" id="IPR042095">
    <property type="entry name" value="SUMF_sf"/>
</dbReference>
<evidence type="ECO:0000259" key="2">
    <source>
        <dbReference type="Pfam" id="PF03781"/>
    </source>
</evidence>
<keyword evidence="3" id="KW-0808">Transferase</keyword>
<proteinExistence type="predicted"/>
<dbReference type="SUPFAM" id="SSF56436">
    <property type="entry name" value="C-type lectin-like"/>
    <property type="match status" value="2"/>
</dbReference>
<dbReference type="SUPFAM" id="SSF50494">
    <property type="entry name" value="Trypsin-like serine proteases"/>
    <property type="match status" value="1"/>
</dbReference>
<dbReference type="InterPro" id="IPR011044">
    <property type="entry name" value="Quino_amine_DH_bsu"/>
</dbReference>
<keyword evidence="3" id="KW-0418">Kinase</keyword>
<dbReference type="PRINTS" id="PR00834">
    <property type="entry name" value="PROTEASES2C"/>
</dbReference>
<dbReference type="GO" id="GO:0006508">
    <property type="term" value="P:proteolysis"/>
    <property type="evidence" value="ECO:0007669"/>
    <property type="project" value="InterPro"/>
</dbReference>
<accession>A0A517RIJ1</accession>
<gene>
    <name evidence="3" type="primary">pkn1_4</name>
    <name evidence="3" type="ORF">Pan241w_37820</name>
</gene>
<dbReference type="Gene3D" id="2.40.10.120">
    <property type="match status" value="1"/>
</dbReference>